<feature type="region of interest" description="Disordered" evidence="1">
    <location>
        <begin position="121"/>
        <end position="140"/>
    </location>
</feature>
<evidence type="ECO:0000313" key="3">
    <source>
        <dbReference type="Proteomes" id="UP000645828"/>
    </source>
</evidence>
<evidence type="ECO:0000313" key="2">
    <source>
        <dbReference type="EMBL" id="CAD7688540.1"/>
    </source>
</evidence>
<organism evidence="2 3">
    <name type="scientific">Nyctereutes procyonoides</name>
    <name type="common">Raccoon dog</name>
    <name type="synonym">Canis procyonoides</name>
    <dbReference type="NCBI Taxonomy" id="34880"/>
    <lineage>
        <taxon>Eukaryota</taxon>
        <taxon>Metazoa</taxon>
        <taxon>Chordata</taxon>
        <taxon>Craniata</taxon>
        <taxon>Vertebrata</taxon>
        <taxon>Euteleostomi</taxon>
        <taxon>Mammalia</taxon>
        <taxon>Eutheria</taxon>
        <taxon>Laurasiatheria</taxon>
        <taxon>Carnivora</taxon>
        <taxon>Caniformia</taxon>
        <taxon>Canidae</taxon>
        <taxon>Nyctereutes</taxon>
    </lineage>
</organism>
<dbReference type="AlphaFoldDB" id="A0A811ZIQ2"/>
<keyword evidence="3" id="KW-1185">Reference proteome</keyword>
<protein>
    <submittedName>
        <fullName evidence="2">(raccoon dog) hypothetical protein</fullName>
    </submittedName>
</protein>
<evidence type="ECO:0000256" key="1">
    <source>
        <dbReference type="SAM" id="MobiDB-lite"/>
    </source>
</evidence>
<reference evidence="2" key="1">
    <citation type="submission" date="2020-12" db="EMBL/GenBank/DDBJ databases">
        <authorList>
            <consortium name="Molecular Ecology Group"/>
        </authorList>
    </citation>
    <scope>NUCLEOTIDE SEQUENCE</scope>
    <source>
        <strain evidence="2">TBG_1078</strain>
    </source>
</reference>
<name>A0A811ZIQ2_NYCPR</name>
<proteinExistence type="predicted"/>
<accession>A0A811ZIQ2</accession>
<gene>
    <name evidence="2" type="ORF">NYPRO_LOCUS21333</name>
</gene>
<dbReference type="EMBL" id="CAJHUB010000768">
    <property type="protein sequence ID" value="CAD7688540.1"/>
    <property type="molecule type" value="Genomic_DNA"/>
</dbReference>
<comment type="caution">
    <text evidence="2">The sequence shown here is derived from an EMBL/GenBank/DDBJ whole genome shotgun (WGS) entry which is preliminary data.</text>
</comment>
<sequence length="191" mass="20314">MEPSRGSPAAGAATARSRVRPVRCDGDVYWKLLGKGLSSLVREGEARPQSEPLAWVGSSPPPCLTHRPACPPRLRLSPTRRSLGHPCSHTRAVGAGSRGPLGAASLEGLISGGNVYAARSSESAGTHPCHRPRPTTRQSWDQVGKLVGDASGTTTPTSFWPFMVHLCHHPVCDIVFVFYFFGPVGVVPTTK</sequence>
<dbReference type="Proteomes" id="UP000645828">
    <property type="component" value="Unassembled WGS sequence"/>
</dbReference>